<gene>
    <name evidence="1" type="ORF">LR3_06580</name>
</gene>
<dbReference type="PATRIC" id="fig|1598.90.peg.746"/>
<dbReference type="EMBL" id="JOSX01000013">
    <property type="protein sequence ID" value="KEK15447.1"/>
    <property type="molecule type" value="Genomic_DNA"/>
</dbReference>
<comment type="caution">
    <text evidence="1">The sequence shown here is derived from an EMBL/GenBank/DDBJ whole genome shotgun (WGS) entry which is preliminary data.</text>
</comment>
<name>A0A073K1L4_LIMRT</name>
<dbReference type="AlphaFoldDB" id="A0A073K1L4"/>
<evidence type="ECO:0000313" key="1">
    <source>
        <dbReference type="EMBL" id="KEK15447.1"/>
    </source>
</evidence>
<evidence type="ECO:0008006" key="3">
    <source>
        <dbReference type="Google" id="ProtNLM"/>
    </source>
</evidence>
<reference evidence="1 2" key="1">
    <citation type="submission" date="2014-06" db="EMBL/GenBank/DDBJ databases">
        <title>Genetic determinant of reutericyclin biosynthesis of Lactobacillus reuteri.</title>
        <authorList>
            <person name="Lin X."/>
            <person name="Duar R."/>
            <person name="Walter J."/>
            <person name="Gaenzle M."/>
        </authorList>
    </citation>
    <scope>NUCLEOTIDE SEQUENCE [LARGE SCALE GENOMIC DNA]</scope>
    <source>
        <strain evidence="1 2">LTH2584</strain>
    </source>
</reference>
<proteinExistence type="predicted"/>
<dbReference type="Proteomes" id="UP000027731">
    <property type="component" value="Unassembled WGS sequence"/>
</dbReference>
<sequence>MPPSVALYSAIVKAINSIGVDTYSASQDIEGMSLPICRVQLLTSSSTNQFSNARQYEHTFQLDVVTAQDGLEQGLIIAYMIMRQLRQITVEGYLAQINGEPSMSSMVDSSTNRILNRQIIRVNYDIIEDTAF</sequence>
<protein>
    <recommendedName>
        <fullName evidence="3">DUF3168 domain-containing protein</fullName>
    </recommendedName>
</protein>
<organism evidence="1 2">
    <name type="scientific">Limosilactobacillus reuteri</name>
    <name type="common">Lactobacillus reuteri</name>
    <dbReference type="NCBI Taxonomy" id="1598"/>
    <lineage>
        <taxon>Bacteria</taxon>
        <taxon>Bacillati</taxon>
        <taxon>Bacillota</taxon>
        <taxon>Bacilli</taxon>
        <taxon>Lactobacillales</taxon>
        <taxon>Lactobacillaceae</taxon>
        <taxon>Limosilactobacillus</taxon>
    </lineage>
</organism>
<accession>A0A073K1L4</accession>
<evidence type="ECO:0000313" key="2">
    <source>
        <dbReference type="Proteomes" id="UP000027731"/>
    </source>
</evidence>